<reference evidence="2" key="1">
    <citation type="submission" date="2020-05" db="EMBL/GenBank/DDBJ databases">
        <title>WGS assembly of Panicum virgatum.</title>
        <authorList>
            <person name="Lovell J.T."/>
            <person name="Jenkins J."/>
            <person name="Shu S."/>
            <person name="Juenger T.E."/>
            <person name="Schmutz J."/>
        </authorList>
    </citation>
    <scope>NUCLEOTIDE SEQUENCE</scope>
    <source>
        <strain evidence="2">AP13</strain>
    </source>
</reference>
<proteinExistence type="predicted"/>
<evidence type="ECO:0000256" key="1">
    <source>
        <dbReference type="SAM" id="Phobius"/>
    </source>
</evidence>
<keyword evidence="1" id="KW-0472">Membrane</keyword>
<dbReference type="Proteomes" id="UP000823388">
    <property type="component" value="Chromosome 5K"/>
</dbReference>
<keyword evidence="3" id="KW-1185">Reference proteome</keyword>
<feature type="transmembrane region" description="Helical" evidence="1">
    <location>
        <begin position="40"/>
        <end position="65"/>
    </location>
</feature>
<evidence type="ECO:0000313" key="3">
    <source>
        <dbReference type="Proteomes" id="UP000823388"/>
    </source>
</evidence>
<keyword evidence="1" id="KW-0812">Transmembrane</keyword>
<accession>A0A8T0SNI4</accession>
<keyword evidence="1" id="KW-1133">Transmembrane helix</keyword>
<dbReference type="AlphaFoldDB" id="A0A8T0SNI4"/>
<organism evidence="2 3">
    <name type="scientific">Panicum virgatum</name>
    <name type="common">Blackwell switchgrass</name>
    <dbReference type="NCBI Taxonomy" id="38727"/>
    <lineage>
        <taxon>Eukaryota</taxon>
        <taxon>Viridiplantae</taxon>
        <taxon>Streptophyta</taxon>
        <taxon>Embryophyta</taxon>
        <taxon>Tracheophyta</taxon>
        <taxon>Spermatophyta</taxon>
        <taxon>Magnoliopsida</taxon>
        <taxon>Liliopsida</taxon>
        <taxon>Poales</taxon>
        <taxon>Poaceae</taxon>
        <taxon>PACMAD clade</taxon>
        <taxon>Panicoideae</taxon>
        <taxon>Panicodae</taxon>
        <taxon>Paniceae</taxon>
        <taxon>Panicinae</taxon>
        <taxon>Panicum</taxon>
        <taxon>Panicum sect. Hiantes</taxon>
    </lineage>
</organism>
<sequence length="120" mass="14163">MITPTWHGDRQIWSLMVKARTQDTNLYKFGPLEYSVLPNIMFWVLYIYCALRLDVVLLSFALWWFCQSMYPYLPSLYIFQWGITNRLQGRSPRGLQRNSSWVPSFSFLAGGYLPLDNKVP</sequence>
<dbReference type="EMBL" id="CM029045">
    <property type="protein sequence ID" value="KAG2598583.1"/>
    <property type="molecule type" value="Genomic_DNA"/>
</dbReference>
<name>A0A8T0SNI4_PANVG</name>
<gene>
    <name evidence="2" type="ORF">PVAP13_5KG294507</name>
</gene>
<protein>
    <submittedName>
        <fullName evidence="2">Uncharacterized protein</fullName>
    </submittedName>
</protein>
<evidence type="ECO:0000313" key="2">
    <source>
        <dbReference type="EMBL" id="KAG2598583.1"/>
    </source>
</evidence>
<comment type="caution">
    <text evidence="2">The sequence shown here is derived from an EMBL/GenBank/DDBJ whole genome shotgun (WGS) entry which is preliminary data.</text>
</comment>